<accession>A0ABY6II36</accession>
<dbReference type="InterPro" id="IPR036259">
    <property type="entry name" value="MFS_trans_sf"/>
</dbReference>
<dbReference type="EMBL" id="CP107567">
    <property type="protein sequence ID" value="UYQ65820.1"/>
    <property type="molecule type" value="Genomic_DNA"/>
</dbReference>
<keyword evidence="1" id="KW-0472">Membrane</keyword>
<name>A0ABY6II36_STRPE</name>
<sequence length="90" mass="9575">MRAAGTAISYNTGALLGGALHPLIDSRLFQSAGGHLPWAVAACLTGVCAVSLMCLLRLPARPDRALRPDRTDLPDRAILPDTERRAVVKD</sequence>
<proteinExistence type="predicted"/>
<evidence type="ECO:0000313" key="3">
    <source>
        <dbReference type="Proteomes" id="UP001163878"/>
    </source>
</evidence>
<keyword evidence="3" id="KW-1185">Reference proteome</keyword>
<evidence type="ECO:0000256" key="1">
    <source>
        <dbReference type="SAM" id="Phobius"/>
    </source>
</evidence>
<evidence type="ECO:0000313" key="2">
    <source>
        <dbReference type="EMBL" id="UYQ65820.1"/>
    </source>
</evidence>
<feature type="transmembrane region" description="Helical" evidence="1">
    <location>
        <begin position="7"/>
        <end position="24"/>
    </location>
</feature>
<keyword evidence="1" id="KW-1133">Transmembrane helix</keyword>
<dbReference type="SUPFAM" id="SSF103473">
    <property type="entry name" value="MFS general substrate transporter"/>
    <property type="match status" value="1"/>
</dbReference>
<feature type="transmembrane region" description="Helical" evidence="1">
    <location>
        <begin position="36"/>
        <end position="58"/>
    </location>
</feature>
<dbReference type="RefSeq" id="WP_264249118.1">
    <property type="nucleotide sequence ID" value="NZ_CP107567.1"/>
</dbReference>
<reference evidence="2" key="1">
    <citation type="submission" date="2022-10" db="EMBL/GenBank/DDBJ databases">
        <title>Cytochrome P450 Catalyzes Benzene Ring Formation in the Biosynthesis of Trialkyl-Substituted Aromatic Polyketides.</title>
        <authorList>
            <person name="Zhao E."/>
            <person name="Ge H."/>
        </authorList>
    </citation>
    <scope>NUCLEOTIDE SEQUENCE</scope>
    <source>
        <strain evidence="2">NA0869</strain>
    </source>
</reference>
<gene>
    <name evidence="2" type="ORF">OGH68_33120</name>
</gene>
<evidence type="ECO:0008006" key="4">
    <source>
        <dbReference type="Google" id="ProtNLM"/>
    </source>
</evidence>
<protein>
    <recommendedName>
        <fullName evidence="4">Major facilitator superfamily (MFS) profile domain-containing protein</fullName>
    </recommendedName>
</protein>
<organism evidence="2 3">
    <name type="scientific">Streptomyces peucetius</name>
    <dbReference type="NCBI Taxonomy" id="1950"/>
    <lineage>
        <taxon>Bacteria</taxon>
        <taxon>Bacillati</taxon>
        <taxon>Actinomycetota</taxon>
        <taxon>Actinomycetes</taxon>
        <taxon>Kitasatosporales</taxon>
        <taxon>Streptomycetaceae</taxon>
        <taxon>Streptomyces</taxon>
    </lineage>
</organism>
<dbReference type="Proteomes" id="UP001163878">
    <property type="component" value="Chromosome"/>
</dbReference>
<keyword evidence="1" id="KW-0812">Transmembrane</keyword>